<gene>
    <name evidence="3" type="ORF">NLS_LOCUS2676</name>
</gene>
<dbReference type="EMBL" id="UYRX01000128">
    <property type="protein sequence ID" value="VDK74920.1"/>
    <property type="molecule type" value="Genomic_DNA"/>
</dbReference>
<evidence type="ECO:0000313" key="3">
    <source>
        <dbReference type="EMBL" id="VDK74920.1"/>
    </source>
</evidence>
<dbReference type="Proteomes" id="UP000277928">
    <property type="component" value="Unassembled WGS sequence"/>
</dbReference>
<protein>
    <recommendedName>
        <fullName evidence="5">EMI domain-containing protein</fullName>
    </recommendedName>
</protein>
<keyword evidence="2" id="KW-0732">Signal</keyword>
<keyword evidence="1" id="KW-0812">Transmembrane</keyword>
<evidence type="ECO:0008006" key="5">
    <source>
        <dbReference type="Google" id="ProtNLM"/>
    </source>
</evidence>
<evidence type="ECO:0000256" key="2">
    <source>
        <dbReference type="SAM" id="SignalP"/>
    </source>
</evidence>
<accession>A0A3P6T5P4</accession>
<evidence type="ECO:0000313" key="4">
    <source>
        <dbReference type="Proteomes" id="UP000277928"/>
    </source>
</evidence>
<name>A0A3P6T5P4_LITSI</name>
<keyword evidence="1" id="KW-0472">Membrane</keyword>
<dbReference type="AlphaFoldDB" id="A0A3P6T5P4"/>
<dbReference type="STRING" id="42156.A0A3P6T5P4"/>
<dbReference type="OrthoDB" id="6053916at2759"/>
<evidence type="ECO:0000256" key="1">
    <source>
        <dbReference type="SAM" id="Phobius"/>
    </source>
</evidence>
<dbReference type="Gene3D" id="2.170.300.10">
    <property type="entry name" value="Tie2 ligand-binding domain superfamily"/>
    <property type="match status" value="1"/>
</dbReference>
<reference evidence="3 4" key="1">
    <citation type="submission" date="2018-08" db="EMBL/GenBank/DDBJ databases">
        <authorList>
            <person name="Laetsch R D."/>
            <person name="Stevens L."/>
            <person name="Kumar S."/>
            <person name="Blaxter L. M."/>
        </authorList>
    </citation>
    <scope>NUCLEOTIDE SEQUENCE [LARGE SCALE GENOMIC DNA]</scope>
</reference>
<dbReference type="OMA" id="REFNNPM"/>
<feature type="chain" id="PRO_5018033690" description="EMI domain-containing protein" evidence="2">
    <location>
        <begin position="27"/>
        <end position="292"/>
    </location>
</feature>
<organism evidence="3 4">
    <name type="scientific">Litomosoides sigmodontis</name>
    <name type="common">Filarial nematode worm</name>
    <dbReference type="NCBI Taxonomy" id="42156"/>
    <lineage>
        <taxon>Eukaryota</taxon>
        <taxon>Metazoa</taxon>
        <taxon>Ecdysozoa</taxon>
        <taxon>Nematoda</taxon>
        <taxon>Chromadorea</taxon>
        <taxon>Rhabditida</taxon>
        <taxon>Spirurina</taxon>
        <taxon>Spiruromorpha</taxon>
        <taxon>Filarioidea</taxon>
        <taxon>Onchocercidae</taxon>
        <taxon>Litomosoides</taxon>
    </lineage>
</organism>
<feature type="signal peptide" evidence="2">
    <location>
        <begin position="1"/>
        <end position="26"/>
    </location>
</feature>
<feature type="transmembrane region" description="Helical" evidence="1">
    <location>
        <begin position="170"/>
        <end position="192"/>
    </location>
</feature>
<proteinExistence type="predicted"/>
<keyword evidence="4" id="KW-1185">Reference proteome</keyword>
<keyword evidence="1" id="KW-1133">Transmembrane helix</keyword>
<sequence>MKGTITWLVHAATFILCSINGHFVDAVSMNAENVCPVEEELVLLHIYRASELSLQKHEQPVVLHTTRPCWDVLQGFRCEVKTSGTKLSYKTFPIKKKIVVYKCCPGYYETPLEICQVCSEGYYGNNCGLRCNCSDSEICDNVVGCCDHLAKPCRVMRSAAMKEYAESNRWVFAALLASLLAVVLLSFGTMFYRRKELLTHNELEAREFNNPMYHRSALEVLPIKISDEPVPVTKSAQLRNSSFTHEYATLDYAVPPPIMDNSLKSAYEVPLHSTSPADIGKLGTETKEIHTI</sequence>